<proteinExistence type="predicted"/>
<gene>
    <name evidence="1" type="ORF">HNR51_002022</name>
</gene>
<accession>A0AA40VA97</accession>
<reference evidence="1 2" key="1">
    <citation type="submission" date="2020-08" db="EMBL/GenBank/DDBJ databases">
        <title>Genomic Encyclopedia of Type Strains, Phase IV (KMG-IV): sequencing the most valuable type-strain genomes for metagenomic binning, comparative biology and taxonomic classification.</title>
        <authorList>
            <person name="Goeker M."/>
        </authorList>
    </citation>
    <scope>NUCLEOTIDE SEQUENCE [LARGE SCALE GENOMIC DNA]</scope>
    <source>
        <strain evidence="1 2">DSM 11490</strain>
    </source>
</reference>
<dbReference type="Proteomes" id="UP000543554">
    <property type="component" value="Unassembled WGS sequence"/>
</dbReference>
<comment type="caution">
    <text evidence="1">The sequence shown here is derived from an EMBL/GenBank/DDBJ whole genome shotgun (WGS) entry which is preliminary data.</text>
</comment>
<evidence type="ECO:0000313" key="1">
    <source>
        <dbReference type="EMBL" id="MBA8912944.1"/>
    </source>
</evidence>
<sequence length="91" mass="10112">MSDAKPDSIAEPQRLGVREFRGKMADFLRQVQEGQSFLITSRDEVLAELRPPAPRTRSGRQPGALRGRIRMAADFDAMPPDLLAAMESEAE</sequence>
<protein>
    <submittedName>
        <fullName evidence="1">Antitoxin (DNA-binding transcriptional repressor) of toxin-antitoxin stability system</fullName>
    </submittedName>
</protein>
<keyword evidence="2" id="KW-1185">Reference proteome</keyword>
<dbReference type="RefSeq" id="WP_012455182.1">
    <property type="nucleotide sequence ID" value="NZ_BPRF01000038.1"/>
</dbReference>
<evidence type="ECO:0000313" key="2">
    <source>
        <dbReference type="Proteomes" id="UP000543554"/>
    </source>
</evidence>
<organism evidence="1 2">
    <name type="scientific">Methylorubrum thiocyanatum</name>
    <dbReference type="NCBI Taxonomy" id="47958"/>
    <lineage>
        <taxon>Bacteria</taxon>
        <taxon>Pseudomonadati</taxon>
        <taxon>Pseudomonadota</taxon>
        <taxon>Alphaproteobacteria</taxon>
        <taxon>Hyphomicrobiales</taxon>
        <taxon>Methylobacteriaceae</taxon>
        <taxon>Methylorubrum</taxon>
    </lineage>
</organism>
<dbReference type="AlphaFoldDB" id="A0AA40VA97"/>
<name>A0AA40VA97_9HYPH</name>
<dbReference type="EMBL" id="JACJIB010000003">
    <property type="protein sequence ID" value="MBA8912944.1"/>
    <property type="molecule type" value="Genomic_DNA"/>
</dbReference>